<protein>
    <recommendedName>
        <fullName evidence="3">DUF3368 domain-containing protein</fullName>
    </recommendedName>
</protein>
<comment type="caution">
    <text evidence="1">The sequence shown here is derived from an EMBL/GenBank/DDBJ whole genome shotgun (WGS) entry which is preliminary data.</text>
</comment>
<keyword evidence="2" id="KW-1185">Reference proteome</keyword>
<reference evidence="1" key="2">
    <citation type="submission" date="2022-01" db="EMBL/GenBank/DDBJ databases">
        <authorList>
            <person name="Zivanovic Y."/>
            <person name="Moreira D."/>
            <person name="Lopez-Garcia P."/>
        </authorList>
    </citation>
    <scope>NUCLEOTIDE SEQUENCE</scope>
    <source>
        <strain evidence="1">G9</strain>
    </source>
</reference>
<evidence type="ECO:0008006" key="3">
    <source>
        <dbReference type="Google" id="ProtNLM"/>
    </source>
</evidence>
<dbReference type="EMBL" id="JAKKUT010000006">
    <property type="protein sequence ID" value="MDG2991993.1"/>
    <property type="molecule type" value="Genomic_DNA"/>
</dbReference>
<dbReference type="InterPro" id="IPR021799">
    <property type="entry name" value="PIN-like_prokaryotic"/>
</dbReference>
<accession>A0ABT6F2I4</accession>
<dbReference type="Proteomes" id="UP001154265">
    <property type="component" value="Unassembled WGS sequence"/>
</dbReference>
<reference evidence="1" key="1">
    <citation type="journal article" date="2022" name="Genome Biol. Evol.">
        <title>A New Gene Family Diagnostic for Intracellular Biomineralization of Amorphous Ca Carbonates by Cyanobacteria.</title>
        <authorList>
            <person name="Benzerara K."/>
            <person name="Duprat E."/>
            <person name="Bitard-Feildel T."/>
            <person name="Caumes G."/>
            <person name="Cassier-Chauvat C."/>
            <person name="Chauvat F."/>
            <person name="Dezi M."/>
            <person name="Diop S.I."/>
            <person name="Gaschignard G."/>
            <person name="Gorgen S."/>
            <person name="Gugger M."/>
            <person name="Lopez-Garcia P."/>
            <person name="Millet M."/>
            <person name="Skouri-Panet F."/>
            <person name="Moreira D."/>
            <person name="Callebaut I."/>
        </authorList>
    </citation>
    <scope>NUCLEOTIDE SEQUENCE</scope>
    <source>
        <strain evidence="1">G9</strain>
    </source>
</reference>
<name>A0ABT6F2I4_9SYNE</name>
<evidence type="ECO:0000313" key="1">
    <source>
        <dbReference type="EMBL" id="MDG2991993.1"/>
    </source>
</evidence>
<gene>
    <name evidence="1" type="ORF">L3556_13780</name>
</gene>
<evidence type="ECO:0000313" key="2">
    <source>
        <dbReference type="Proteomes" id="UP001154265"/>
    </source>
</evidence>
<proteinExistence type="predicted"/>
<organism evidence="1 2">
    <name type="scientific">Candidatus Synechococcus calcipolaris G9</name>
    <dbReference type="NCBI Taxonomy" id="1497997"/>
    <lineage>
        <taxon>Bacteria</taxon>
        <taxon>Bacillati</taxon>
        <taxon>Cyanobacteriota</taxon>
        <taxon>Cyanophyceae</taxon>
        <taxon>Synechococcales</taxon>
        <taxon>Synechococcaceae</taxon>
        <taxon>Synechococcus</taxon>
    </lineage>
</organism>
<dbReference type="Pfam" id="PF11848">
    <property type="entry name" value="DUF3368"/>
    <property type="match status" value="1"/>
</dbReference>
<sequence length="65" mass="7262">MTSTVIISDTGCLISLERIGQLDILPALFETIFIPPAVQAEFWIDLPWLKVINSTEALKLTNEQC</sequence>